<keyword evidence="2" id="KW-0614">Plasmid</keyword>
<keyword evidence="1" id="KW-0472">Membrane</keyword>
<reference evidence="2 3" key="1">
    <citation type="journal article" date="2012" name="J. Bacteriol.">
        <title>Complete Genome Sequence of Rahnella aquatilis CIP 78.65.</title>
        <authorList>
            <person name="Martinez R.J."/>
            <person name="Bruce D."/>
            <person name="Detter C."/>
            <person name="Goodwin L.A."/>
            <person name="Han J."/>
            <person name="Han C.S."/>
            <person name="Held B."/>
            <person name="Land M.L."/>
            <person name="Mikhailova N."/>
            <person name="Nolan M."/>
            <person name="Pennacchio L."/>
            <person name="Pitluck S."/>
            <person name="Tapia R."/>
            <person name="Woyke T."/>
            <person name="Sobecky P.A."/>
        </authorList>
    </citation>
    <scope>NUCLEOTIDE SEQUENCE [LARGE SCALE GENOMIC DNA]</scope>
    <source>
        <strain evidence="3">ATCC 33071 / DSM 4594 / JCM 1683 / NBRC 105701 / NCIMB 13365 / CIP 78.65</strain>
        <plasmid evidence="2">pRahaq201</plasmid>
    </source>
</reference>
<name>H2J1J8_RAHAC</name>
<feature type="transmembrane region" description="Helical" evidence="1">
    <location>
        <begin position="233"/>
        <end position="250"/>
    </location>
</feature>
<dbReference type="PATRIC" id="fig|745277.3.peg.4511"/>
<evidence type="ECO:0000313" key="2">
    <source>
        <dbReference type="EMBL" id="AEX54445.1"/>
    </source>
</evidence>
<sequence length="282" mass="30973">MLQEWPLIIFTLLLQLSVGSIVFITFTLIYGADNLNAQDKWRVATPAMLLAFITGALGLMVSTAHLGYPLNAFHALSHISSSWLSREIVFASLYLGMLGLTTLIALMLKRVMTSLLLLASLLGLTDLFCMSAVYVHASVVTWMHVNTYVMFYGAALSLGAIAGLWRISRCPWLPWQLARRLAGFGIGLLIAVTLMRLLEQLLYLGYLGGVNSDVITFPHQPLVAFDQSQTLRLVAWVILIAGTGATAYSGQNHRIRGGLLSAGGILMLLAEIMLRFNFFSIH</sequence>
<evidence type="ECO:0000313" key="3">
    <source>
        <dbReference type="Proteomes" id="UP000009010"/>
    </source>
</evidence>
<dbReference type="HOGENOM" id="CLU_064909_1_0_6"/>
<feature type="transmembrane region" description="Helical" evidence="1">
    <location>
        <begin position="43"/>
        <end position="68"/>
    </location>
</feature>
<dbReference type="EMBL" id="CP003245">
    <property type="protein sequence ID" value="AEX54445.1"/>
    <property type="molecule type" value="Genomic_DNA"/>
</dbReference>
<dbReference type="Proteomes" id="UP000009010">
    <property type="component" value="Plasmid pRahaq201"/>
</dbReference>
<dbReference type="GO" id="GO:0019645">
    <property type="term" value="P:anaerobic electron transport chain"/>
    <property type="evidence" value="ECO:0007669"/>
    <property type="project" value="InterPro"/>
</dbReference>
<feature type="transmembrane region" description="Helical" evidence="1">
    <location>
        <begin position="115"/>
        <end position="135"/>
    </location>
</feature>
<keyword evidence="1" id="KW-0812">Transmembrane</keyword>
<organism evidence="2 3">
    <name type="scientific">Rahnella aquatilis (strain ATCC 33071 / DSM 4594 / JCM 1683 / NBRC 105701 / NCIMB 13365 / CIP 78.65)</name>
    <dbReference type="NCBI Taxonomy" id="745277"/>
    <lineage>
        <taxon>Bacteria</taxon>
        <taxon>Pseudomonadati</taxon>
        <taxon>Pseudomonadota</taxon>
        <taxon>Gammaproteobacteria</taxon>
        <taxon>Enterobacterales</taxon>
        <taxon>Yersiniaceae</taxon>
        <taxon>Rahnella</taxon>
    </lineage>
</organism>
<feature type="transmembrane region" description="Helical" evidence="1">
    <location>
        <begin position="6"/>
        <end position="31"/>
    </location>
</feature>
<keyword evidence="1" id="KW-1133">Transmembrane helix</keyword>
<dbReference type="KEGG" id="raq:Rahaq2_4721"/>
<feature type="transmembrane region" description="Helical" evidence="1">
    <location>
        <begin position="177"/>
        <end position="198"/>
    </location>
</feature>
<keyword evidence="3" id="KW-1185">Reference proteome</keyword>
<dbReference type="PANTHER" id="PTHR38095:SF2">
    <property type="entry name" value="ANAEROBIC DIMETHYL SULFOXIDE REDUCTASE CHAIN C"/>
    <property type="match status" value="1"/>
</dbReference>
<protein>
    <submittedName>
        <fullName evidence="2">DMSO reductase anchor subunit</fullName>
    </submittedName>
</protein>
<dbReference type="RefSeq" id="WP_014341734.1">
    <property type="nucleotide sequence ID" value="NC_016835.1"/>
</dbReference>
<dbReference type="PANTHER" id="PTHR38095">
    <property type="entry name" value="ANAEROBIC DIMETHYL SULFOXIDE REDUCTASE CHAIN YNFH"/>
    <property type="match status" value="1"/>
</dbReference>
<dbReference type="GO" id="GO:0005886">
    <property type="term" value="C:plasma membrane"/>
    <property type="evidence" value="ECO:0007669"/>
    <property type="project" value="TreeGrafter"/>
</dbReference>
<feature type="transmembrane region" description="Helical" evidence="1">
    <location>
        <begin position="147"/>
        <end position="165"/>
    </location>
</feature>
<gene>
    <name evidence="2" type="ordered locus">Rahaq2_4721</name>
</gene>
<dbReference type="Pfam" id="PF04976">
    <property type="entry name" value="DmsC"/>
    <property type="match status" value="1"/>
</dbReference>
<geneLocation type="plasmid" evidence="2 3">
    <name>pRahaq201</name>
</geneLocation>
<feature type="transmembrane region" description="Helical" evidence="1">
    <location>
        <begin position="88"/>
        <end position="108"/>
    </location>
</feature>
<accession>H2J1J8</accession>
<reference evidence="3" key="2">
    <citation type="submission" date="2012-01" db="EMBL/GenBank/DDBJ databases">
        <title>Complete sequence of plasmid 1 of Rahnella aquatilis CIP 78.65.</title>
        <authorList>
            <person name="Lucas S."/>
            <person name="Han J."/>
            <person name="Lapidus A."/>
            <person name="Cheng J.-F."/>
            <person name="Goodwin L."/>
            <person name="Pitluck S."/>
            <person name="Peters L."/>
            <person name="Ovchinnikova G."/>
            <person name="Held B."/>
            <person name="Detter J.C."/>
            <person name="Han C."/>
            <person name="Tapia R."/>
            <person name="Land M."/>
            <person name="Hauser L."/>
            <person name="Kyrpides N."/>
            <person name="Ivanova N."/>
            <person name="Pagani I."/>
            <person name="Sobecky P."/>
            <person name="Martinez R."/>
            <person name="Woyke T."/>
        </authorList>
    </citation>
    <scope>NUCLEOTIDE SEQUENCE [LARGE SCALE GENOMIC DNA]</scope>
    <source>
        <strain evidence="3">ATCC 33071 / DSM 4594 / JCM 1683 / NBRC 105701 / NCIMB 13365 / CIP 78.65</strain>
        <plasmid evidence="3">pRahaq201</plasmid>
    </source>
</reference>
<evidence type="ECO:0000256" key="1">
    <source>
        <dbReference type="SAM" id="Phobius"/>
    </source>
</evidence>
<dbReference type="GO" id="GO:0009390">
    <property type="term" value="C:dimethyl sulfoxide reductase complex"/>
    <property type="evidence" value="ECO:0007669"/>
    <property type="project" value="TreeGrafter"/>
</dbReference>
<dbReference type="eggNOG" id="COG3302">
    <property type="taxonomic scope" value="Bacteria"/>
</dbReference>
<proteinExistence type="predicted"/>
<dbReference type="AlphaFoldDB" id="H2J1J8"/>
<dbReference type="InterPro" id="IPR007059">
    <property type="entry name" value="DmsC"/>
</dbReference>
<dbReference type="GO" id="GO:0009389">
    <property type="term" value="F:dimethyl sulfoxide reductase activity"/>
    <property type="evidence" value="ECO:0007669"/>
    <property type="project" value="TreeGrafter"/>
</dbReference>
<feature type="transmembrane region" description="Helical" evidence="1">
    <location>
        <begin position="257"/>
        <end position="278"/>
    </location>
</feature>